<evidence type="ECO:0000313" key="1">
    <source>
        <dbReference type="EMBL" id="KAA1102508.1"/>
    </source>
</evidence>
<organism evidence="1 2">
    <name type="scientific">Puccinia graminis f. sp. tritici</name>
    <dbReference type="NCBI Taxonomy" id="56615"/>
    <lineage>
        <taxon>Eukaryota</taxon>
        <taxon>Fungi</taxon>
        <taxon>Dikarya</taxon>
        <taxon>Basidiomycota</taxon>
        <taxon>Pucciniomycotina</taxon>
        <taxon>Pucciniomycetes</taxon>
        <taxon>Pucciniales</taxon>
        <taxon>Pucciniaceae</taxon>
        <taxon>Puccinia</taxon>
    </lineage>
</organism>
<protein>
    <submittedName>
        <fullName evidence="1">Uncharacterized protein</fullName>
    </submittedName>
</protein>
<reference evidence="1 2" key="1">
    <citation type="submission" date="2019-05" db="EMBL/GenBank/DDBJ databases">
        <title>Emergence of the Ug99 lineage of the wheat stem rust pathogen through somatic hybridization.</title>
        <authorList>
            <person name="Li F."/>
            <person name="Upadhyaya N.M."/>
            <person name="Sperschneider J."/>
            <person name="Matny O."/>
            <person name="Nguyen-Phuc H."/>
            <person name="Mago R."/>
            <person name="Raley C."/>
            <person name="Miller M.E."/>
            <person name="Silverstein K.A.T."/>
            <person name="Henningsen E."/>
            <person name="Hirsch C.D."/>
            <person name="Visser B."/>
            <person name="Pretorius Z.A."/>
            <person name="Steffenson B.J."/>
            <person name="Schwessinger B."/>
            <person name="Dodds P.N."/>
            <person name="Figueroa M."/>
        </authorList>
    </citation>
    <scope>NUCLEOTIDE SEQUENCE [LARGE SCALE GENOMIC DNA]</scope>
    <source>
        <strain evidence="1 2">Ug99</strain>
    </source>
</reference>
<evidence type="ECO:0000313" key="2">
    <source>
        <dbReference type="Proteomes" id="UP000325313"/>
    </source>
</evidence>
<accession>A0A5B0PPP9</accession>
<gene>
    <name evidence="1" type="ORF">PGTUg99_003283</name>
</gene>
<proteinExistence type="predicted"/>
<sequence length="88" mass="9891">MQTAYISTLNEDIESLKTHLSDSICRPVWWAETLPERPLGYRHPSQRPTKRSQLGSALTLLSSCLLAIIHSRSLPCHTPAQLVQVNRA</sequence>
<name>A0A5B0PPP9_PUCGR</name>
<dbReference type="EMBL" id="VDEP01000337">
    <property type="protein sequence ID" value="KAA1102508.1"/>
    <property type="molecule type" value="Genomic_DNA"/>
</dbReference>
<dbReference type="AlphaFoldDB" id="A0A5B0PPP9"/>
<comment type="caution">
    <text evidence="1">The sequence shown here is derived from an EMBL/GenBank/DDBJ whole genome shotgun (WGS) entry which is preliminary data.</text>
</comment>
<dbReference type="Proteomes" id="UP000325313">
    <property type="component" value="Unassembled WGS sequence"/>
</dbReference>